<reference evidence="2" key="1">
    <citation type="journal article" date="2019" name="Int. J. Syst. Evol. Microbiol.">
        <title>The Global Catalogue of Microorganisms (GCM) 10K type strain sequencing project: providing services to taxonomists for standard genome sequencing and annotation.</title>
        <authorList>
            <consortium name="The Broad Institute Genomics Platform"/>
            <consortium name="The Broad Institute Genome Sequencing Center for Infectious Disease"/>
            <person name="Wu L."/>
            <person name="Ma J."/>
        </authorList>
    </citation>
    <scope>NUCLEOTIDE SEQUENCE [LARGE SCALE GENOMIC DNA]</scope>
    <source>
        <strain evidence="2">JCM 18401</strain>
    </source>
</reference>
<dbReference type="EMBL" id="BAABJZ010000014">
    <property type="protein sequence ID" value="GAA4878884.1"/>
    <property type="molecule type" value="Genomic_DNA"/>
</dbReference>
<keyword evidence="2" id="KW-1185">Reference proteome</keyword>
<protein>
    <submittedName>
        <fullName evidence="1">Uncharacterized protein</fullName>
    </submittedName>
</protein>
<name>A0ABP9EJP9_9GAMM</name>
<accession>A0ABP9EJP9</accession>
<evidence type="ECO:0000313" key="1">
    <source>
        <dbReference type="EMBL" id="GAA4878884.1"/>
    </source>
</evidence>
<organism evidence="1 2">
    <name type="scientific">Ferrimonas pelagia</name>
    <dbReference type="NCBI Taxonomy" id="1177826"/>
    <lineage>
        <taxon>Bacteria</taxon>
        <taxon>Pseudomonadati</taxon>
        <taxon>Pseudomonadota</taxon>
        <taxon>Gammaproteobacteria</taxon>
        <taxon>Alteromonadales</taxon>
        <taxon>Ferrimonadaceae</taxon>
        <taxon>Ferrimonas</taxon>
    </lineage>
</organism>
<gene>
    <name evidence="1" type="ORF">GCM10023333_10790</name>
</gene>
<dbReference type="Proteomes" id="UP001499988">
    <property type="component" value="Unassembled WGS sequence"/>
</dbReference>
<dbReference type="RefSeq" id="WP_345334174.1">
    <property type="nucleotide sequence ID" value="NZ_BAABJZ010000014.1"/>
</dbReference>
<proteinExistence type="predicted"/>
<sequence length="59" mass="6805">MAKFDSKLASLLHQQFEDAESIAELRERLRDVEEELHSVFADELSRFVTDSEPSVNHDS</sequence>
<comment type="caution">
    <text evidence="1">The sequence shown here is derived from an EMBL/GenBank/DDBJ whole genome shotgun (WGS) entry which is preliminary data.</text>
</comment>
<evidence type="ECO:0000313" key="2">
    <source>
        <dbReference type="Proteomes" id="UP001499988"/>
    </source>
</evidence>